<dbReference type="RefSeq" id="WP_290292045.1">
    <property type="nucleotide sequence ID" value="NZ_CP047211.1"/>
</dbReference>
<feature type="compositionally biased region" description="Basic residues" evidence="1">
    <location>
        <begin position="29"/>
        <end position="40"/>
    </location>
</feature>
<proteinExistence type="predicted"/>
<feature type="region of interest" description="Disordered" evidence="1">
    <location>
        <begin position="29"/>
        <end position="65"/>
    </location>
</feature>
<evidence type="ECO:0000313" key="3">
    <source>
        <dbReference type="Proteomes" id="UP001595751"/>
    </source>
</evidence>
<dbReference type="Proteomes" id="UP001595751">
    <property type="component" value="Unassembled WGS sequence"/>
</dbReference>
<sequence>MNDIRNRAINWVLVEKPAVAAKVIRKLTAKGSKGSKRSAKKTAQMAATRGVPAPEPGPLTRNNGLRAANVAARVPGAR</sequence>
<organism evidence="2 3">
    <name type="scientific">Corynebacterium hansenii</name>
    <dbReference type="NCBI Taxonomy" id="394964"/>
    <lineage>
        <taxon>Bacteria</taxon>
        <taxon>Bacillati</taxon>
        <taxon>Actinomycetota</taxon>
        <taxon>Actinomycetes</taxon>
        <taxon>Mycobacteriales</taxon>
        <taxon>Corynebacteriaceae</taxon>
        <taxon>Corynebacterium</taxon>
    </lineage>
</organism>
<name>A0ABV7ZLR2_9CORY</name>
<keyword evidence="3" id="KW-1185">Reference proteome</keyword>
<accession>A0ABV7ZLR2</accession>
<evidence type="ECO:0000313" key="2">
    <source>
        <dbReference type="EMBL" id="MFC3848743.1"/>
    </source>
</evidence>
<comment type="caution">
    <text evidence="2">The sequence shown here is derived from an EMBL/GenBank/DDBJ whole genome shotgun (WGS) entry which is preliminary data.</text>
</comment>
<dbReference type="EMBL" id="JBHRZN010000001">
    <property type="protein sequence ID" value="MFC3848743.1"/>
    <property type="molecule type" value="Genomic_DNA"/>
</dbReference>
<evidence type="ECO:0000256" key="1">
    <source>
        <dbReference type="SAM" id="MobiDB-lite"/>
    </source>
</evidence>
<protein>
    <submittedName>
        <fullName evidence="2">Uncharacterized protein</fullName>
    </submittedName>
</protein>
<gene>
    <name evidence="2" type="ORF">ACFORJ_00975</name>
</gene>
<reference evidence="3" key="1">
    <citation type="journal article" date="2019" name="Int. J. Syst. Evol. Microbiol.">
        <title>The Global Catalogue of Microorganisms (GCM) 10K type strain sequencing project: providing services to taxonomists for standard genome sequencing and annotation.</title>
        <authorList>
            <consortium name="The Broad Institute Genomics Platform"/>
            <consortium name="The Broad Institute Genome Sequencing Center for Infectious Disease"/>
            <person name="Wu L."/>
            <person name="Ma J."/>
        </authorList>
    </citation>
    <scope>NUCLEOTIDE SEQUENCE [LARGE SCALE GENOMIC DNA]</scope>
    <source>
        <strain evidence="3">CCUG 53252</strain>
    </source>
</reference>